<proteinExistence type="inferred from homology"/>
<gene>
    <name evidence="9" type="ORF">GUITHDRAFT_83693</name>
</gene>
<dbReference type="RefSeq" id="XP_005817741.1">
    <property type="nucleotide sequence ID" value="XM_005817684.1"/>
</dbReference>
<comment type="cofactor">
    <cofactor evidence="7">
        <name>Zn(2+)</name>
        <dbReference type="ChEBI" id="CHEBI:29105"/>
    </cofactor>
    <text evidence="7">Binds 1 zinc ion per subunit.</text>
</comment>
<dbReference type="Proteomes" id="UP000011087">
    <property type="component" value="Unassembled WGS sequence"/>
</dbReference>
<dbReference type="SMART" id="SM00947">
    <property type="entry name" value="Pro_CA"/>
    <property type="match status" value="1"/>
</dbReference>
<evidence type="ECO:0000256" key="8">
    <source>
        <dbReference type="RuleBase" id="RU003956"/>
    </source>
</evidence>
<reference evidence="11" key="2">
    <citation type="submission" date="2012-11" db="EMBL/GenBank/DDBJ databases">
        <authorList>
            <person name="Kuo A."/>
            <person name="Curtis B.A."/>
            <person name="Tanifuji G."/>
            <person name="Burki F."/>
            <person name="Gruber A."/>
            <person name="Irimia M."/>
            <person name="Maruyama S."/>
            <person name="Arias M.C."/>
            <person name="Ball S.G."/>
            <person name="Gile G.H."/>
            <person name="Hirakawa Y."/>
            <person name="Hopkins J.F."/>
            <person name="Rensing S.A."/>
            <person name="Schmutz J."/>
            <person name="Symeonidi A."/>
            <person name="Elias M."/>
            <person name="Eveleigh R.J."/>
            <person name="Herman E.K."/>
            <person name="Klute M.J."/>
            <person name="Nakayama T."/>
            <person name="Obornik M."/>
            <person name="Reyes-Prieto A."/>
            <person name="Armbrust E.V."/>
            <person name="Aves S.J."/>
            <person name="Beiko R.G."/>
            <person name="Coutinho P."/>
            <person name="Dacks J.B."/>
            <person name="Durnford D.G."/>
            <person name="Fast N.M."/>
            <person name="Green B.R."/>
            <person name="Grisdale C."/>
            <person name="Hempe F."/>
            <person name="Henrissat B."/>
            <person name="Hoppner M.P."/>
            <person name="Ishida K.-I."/>
            <person name="Kim E."/>
            <person name="Koreny L."/>
            <person name="Kroth P.G."/>
            <person name="Liu Y."/>
            <person name="Malik S.-B."/>
            <person name="Maier U.G."/>
            <person name="McRose D."/>
            <person name="Mock T."/>
            <person name="Neilson J.A."/>
            <person name="Onodera N.T."/>
            <person name="Poole A.M."/>
            <person name="Pritham E.J."/>
            <person name="Richards T.A."/>
            <person name="Rocap G."/>
            <person name="Roy S.W."/>
            <person name="Sarai C."/>
            <person name="Schaack S."/>
            <person name="Shirato S."/>
            <person name="Slamovits C.H."/>
            <person name="Spencer D.F."/>
            <person name="Suzuki S."/>
            <person name="Worden A.Z."/>
            <person name="Zauner S."/>
            <person name="Barry K."/>
            <person name="Bell C."/>
            <person name="Bharti A.K."/>
            <person name="Crow J.A."/>
            <person name="Grimwood J."/>
            <person name="Kramer R."/>
            <person name="Lindquist E."/>
            <person name="Lucas S."/>
            <person name="Salamov A."/>
            <person name="McFadden G.I."/>
            <person name="Lane C.E."/>
            <person name="Keeling P.J."/>
            <person name="Gray M.W."/>
            <person name="Grigoriev I.V."/>
            <person name="Archibald J.M."/>
        </authorList>
    </citation>
    <scope>NUCLEOTIDE SEQUENCE</scope>
    <source>
        <strain evidence="11">CCMP2712</strain>
    </source>
</reference>
<comment type="similarity">
    <text evidence="1 8">Belongs to the beta-class carbonic anhydrase family.</text>
</comment>
<dbReference type="AlphaFoldDB" id="L1I3H2"/>
<evidence type="ECO:0000256" key="6">
    <source>
        <dbReference type="ARBA" id="ARBA00048348"/>
    </source>
</evidence>
<evidence type="ECO:0000256" key="7">
    <source>
        <dbReference type="PIRSR" id="PIRSR601765-1"/>
    </source>
</evidence>
<feature type="non-terminal residue" evidence="9">
    <location>
        <position position="1"/>
    </location>
</feature>
<sequence length="139" mass="16180">QVFVHRNMANIVMPYDVNLMSCLQYAVDYLEVQHIIVCGHYSCMGIQAAFNKENFASPLENWISHIRDVYRTHLKELEKIEDPMAKRRRLVELNVIESCRTVYQMSIVQNRLKQTDPVQPFATPRIHAVVYDVADGTLK</sequence>
<dbReference type="EnsemblProtists" id="EKX30761">
    <property type="protein sequence ID" value="EKX30761"/>
    <property type="gene ID" value="GUITHDRAFT_83693"/>
</dbReference>
<dbReference type="InterPro" id="IPR036874">
    <property type="entry name" value="Carbonic_anhydrase_sf"/>
</dbReference>
<dbReference type="Pfam" id="PF00484">
    <property type="entry name" value="Pro_CA"/>
    <property type="match status" value="1"/>
</dbReference>
<dbReference type="HOGENOM" id="CLU_053879_3_2_1"/>
<evidence type="ECO:0000313" key="10">
    <source>
        <dbReference type="EnsemblProtists" id="EKX30761"/>
    </source>
</evidence>
<accession>L1I3H2</accession>
<reference evidence="10" key="3">
    <citation type="submission" date="2016-03" db="UniProtKB">
        <authorList>
            <consortium name="EnsemblProtists"/>
        </authorList>
    </citation>
    <scope>IDENTIFICATION</scope>
</reference>
<feature type="binding site" evidence="7">
    <location>
        <position position="40"/>
    </location>
    <ligand>
        <name>Zn(2+)</name>
        <dbReference type="ChEBI" id="CHEBI:29105"/>
    </ligand>
</feature>
<evidence type="ECO:0000256" key="1">
    <source>
        <dbReference type="ARBA" id="ARBA00006217"/>
    </source>
</evidence>
<dbReference type="STRING" id="905079.L1I3H2"/>
<keyword evidence="11" id="KW-1185">Reference proteome</keyword>
<keyword evidence="4 7" id="KW-0862">Zinc</keyword>
<evidence type="ECO:0000256" key="5">
    <source>
        <dbReference type="ARBA" id="ARBA00023239"/>
    </source>
</evidence>
<dbReference type="EMBL" id="JH993582">
    <property type="protein sequence ID" value="EKX30761.1"/>
    <property type="molecule type" value="Genomic_DNA"/>
</dbReference>
<dbReference type="KEGG" id="gtt:GUITHDRAFT_83693"/>
<organism evidence="9">
    <name type="scientific">Guillardia theta (strain CCMP2712)</name>
    <name type="common">Cryptophyte</name>
    <dbReference type="NCBI Taxonomy" id="905079"/>
    <lineage>
        <taxon>Eukaryota</taxon>
        <taxon>Cryptophyceae</taxon>
        <taxon>Pyrenomonadales</taxon>
        <taxon>Geminigeraceae</taxon>
        <taxon>Guillardia</taxon>
    </lineage>
</organism>
<name>L1I3H2_GUITC</name>
<dbReference type="EC" id="4.2.1.1" evidence="2 8"/>
<comment type="catalytic activity">
    <reaction evidence="6 8">
        <text>hydrogencarbonate + H(+) = CO2 + H2O</text>
        <dbReference type="Rhea" id="RHEA:10748"/>
        <dbReference type="ChEBI" id="CHEBI:15377"/>
        <dbReference type="ChEBI" id="CHEBI:15378"/>
        <dbReference type="ChEBI" id="CHEBI:16526"/>
        <dbReference type="ChEBI" id="CHEBI:17544"/>
        <dbReference type="EC" id="4.2.1.1"/>
    </reaction>
</comment>
<protein>
    <recommendedName>
        <fullName evidence="2 8">Carbonic anhydrase</fullName>
        <ecNumber evidence="2 8">4.2.1.1</ecNumber>
    </recommendedName>
    <alternativeName>
        <fullName evidence="8">Carbonate dehydratase</fullName>
    </alternativeName>
</protein>
<dbReference type="InterPro" id="IPR001765">
    <property type="entry name" value="Carbonic_anhydrase"/>
</dbReference>
<evidence type="ECO:0000256" key="2">
    <source>
        <dbReference type="ARBA" id="ARBA00012925"/>
    </source>
</evidence>
<feature type="binding site" evidence="7">
    <location>
        <position position="43"/>
    </location>
    <ligand>
        <name>Zn(2+)</name>
        <dbReference type="ChEBI" id="CHEBI:29105"/>
    </ligand>
</feature>
<comment type="function">
    <text evidence="8">Reversible hydration of carbon dioxide.</text>
</comment>
<dbReference type="GeneID" id="17287481"/>
<dbReference type="OrthoDB" id="10248475at2759"/>
<reference evidence="9 11" key="1">
    <citation type="journal article" date="2012" name="Nature">
        <title>Algal genomes reveal evolutionary mosaicism and the fate of nucleomorphs.</title>
        <authorList>
            <consortium name="DOE Joint Genome Institute"/>
            <person name="Curtis B.A."/>
            <person name="Tanifuji G."/>
            <person name="Burki F."/>
            <person name="Gruber A."/>
            <person name="Irimia M."/>
            <person name="Maruyama S."/>
            <person name="Arias M.C."/>
            <person name="Ball S.G."/>
            <person name="Gile G.H."/>
            <person name="Hirakawa Y."/>
            <person name="Hopkins J.F."/>
            <person name="Kuo A."/>
            <person name="Rensing S.A."/>
            <person name="Schmutz J."/>
            <person name="Symeonidi A."/>
            <person name="Elias M."/>
            <person name="Eveleigh R.J."/>
            <person name="Herman E.K."/>
            <person name="Klute M.J."/>
            <person name="Nakayama T."/>
            <person name="Obornik M."/>
            <person name="Reyes-Prieto A."/>
            <person name="Armbrust E.V."/>
            <person name="Aves S.J."/>
            <person name="Beiko R.G."/>
            <person name="Coutinho P."/>
            <person name="Dacks J.B."/>
            <person name="Durnford D.G."/>
            <person name="Fast N.M."/>
            <person name="Green B.R."/>
            <person name="Grisdale C.J."/>
            <person name="Hempel F."/>
            <person name="Henrissat B."/>
            <person name="Hoppner M.P."/>
            <person name="Ishida K."/>
            <person name="Kim E."/>
            <person name="Koreny L."/>
            <person name="Kroth P.G."/>
            <person name="Liu Y."/>
            <person name="Malik S.B."/>
            <person name="Maier U.G."/>
            <person name="McRose D."/>
            <person name="Mock T."/>
            <person name="Neilson J.A."/>
            <person name="Onodera N.T."/>
            <person name="Poole A.M."/>
            <person name="Pritham E.J."/>
            <person name="Richards T.A."/>
            <person name="Rocap G."/>
            <person name="Roy S.W."/>
            <person name="Sarai C."/>
            <person name="Schaack S."/>
            <person name="Shirato S."/>
            <person name="Slamovits C.H."/>
            <person name="Spencer D.F."/>
            <person name="Suzuki S."/>
            <person name="Worden A.Z."/>
            <person name="Zauner S."/>
            <person name="Barry K."/>
            <person name="Bell C."/>
            <person name="Bharti A.K."/>
            <person name="Crow J.A."/>
            <person name="Grimwood J."/>
            <person name="Kramer R."/>
            <person name="Lindquist E."/>
            <person name="Lucas S."/>
            <person name="Salamov A."/>
            <person name="McFadden G.I."/>
            <person name="Lane C.E."/>
            <person name="Keeling P.J."/>
            <person name="Gray M.W."/>
            <person name="Grigoriev I.V."/>
            <person name="Archibald J.M."/>
        </authorList>
    </citation>
    <scope>NUCLEOTIDE SEQUENCE</scope>
    <source>
        <strain evidence="9 11">CCMP2712</strain>
    </source>
</reference>
<dbReference type="OMA" id="HERQFPI"/>
<dbReference type="GO" id="GO:0004089">
    <property type="term" value="F:carbonate dehydratase activity"/>
    <property type="evidence" value="ECO:0007669"/>
    <property type="project" value="UniProtKB-UniRule"/>
</dbReference>
<evidence type="ECO:0000256" key="4">
    <source>
        <dbReference type="ARBA" id="ARBA00022833"/>
    </source>
</evidence>
<dbReference type="PANTHER" id="PTHR11002">
    <property type="entry name" value="CARBONIC ANHYDRASE"/>
    <property type="match status" value="1"/>
</dbReference>
<keyword evidence="5 8" id="KW-0456">Lyase</keyword>
<dbReference type="PaxDb" id="55529-EKX30761"/>
<dbReference type="PANTHER" id="PTHR11002:SF76">
    <property type="entry name" value="CARBONIC ANHYDRASE"/>
    <property type="match status" value="1"/>
</dbReference>
<dbReference type="eggNOG" id="KOG1578">
    <property type="taxonomic scope" value="Eukaryota"/>
</dbReference>
<keyword evidence="3 7" id="KW-0479">Metal-binding</keyword>
<evidence type="ECO:0000313" key="11">
    <source>
        <dbReference type="Proteomes" id="UP000011087"/>
    </source>
</evidence>
<evidence type="ECO:0000256" key="3">
    <source>
        <dbReference type="ARBA" id="ARBA00022723"/>
    </source>
</evidence>
<dbReference type="Gene3D" id="3.40.1050.10">
    <property type="entry name" value="Carbonic anhydrase"/>
    <property type="match status" value="1"/>
</dbReference>
<evidence type="ECO:0000313" key="9">
    <source>
        <dbReference type="EMBL" id="EKX30761.1"/>
    </source>
</evidence>
<dbReference type="GO" id="GO:0008270">
    <property type="term" value="F:zinc ion binding"/>
    <property type="evidence" value="ECO:0007669"/>
    <property type="project" value="UniProtKB-UniRule"/>
</dbReference>
<dbReference type="SUPFAM" id="SSF53056">
    <property type="entry name" value="beta-carbonic anhydrase, cab"/>
    <property type="match status" value="1"/>
</dbReference>